<evidence type="ECO:0000313" key="2">
    <source>
        <dbReference type="Proteomes" id="UP000193689"/>
    </source>
</evidence>
<keyword evidence="2" id="KW-1185">Reference proteome</keyword>
<dbReference type="InParanoid" id="A0A1Y2E0Z1"/>
<proteinExistence type="predicted"/>
<comment type="caution">
    <text evidence="1">The sequence shown here is derived from an EMBL/GenBank/DDBJ whole genome shotgun (WGS) entry which is preliminary data.</text>
</comment>
<dbReference type="GeneID" id="63779980"/>
<reference evidence="1 2" key="1">
    <citation type="submission" date="2016-07" db="EMBL/GenBank/DDBJ databases">
        <title>Pervasive Adenine N6-methylation of Active Genes in Fungi.</title>
        <authorList>
            <consortium name="DOE Joint Genome Institute"/>
            <person name="Mondo S.J."/>
            <person name="Dannebaum R.O."/>
            <person name="Kuo R.C."/>
            <person name="Labutti K."/>
            <person name="Haridas S."/>
            <person name="Kuo A."/>
            <person name="Salamov A."/>
            <person name="Ahrendt S.R."/>
            <person name="Lipzen A."/>
            <person name="Sullivan W."/>
            <person name="Andreopoulos W.B."/>
            <person name="Clum A."/>
            <person name="Lindquist E."/>
            <person name="Daum C."/>
            <person name="Ramamoorthy G.K."/>
            <person name="Gryganskyi A."/>
            <person name="Culley D."/>
            <person name="Magnuson J.K."/>
            <person name="James T.Y."/>
            <person name="O'Malley M.A."/>
            <person name="Stajich J.E."/>
            <person name="Spatafora J.W."/>
            <person name="Visel A."/>
            <person name="Grigoriev I.V."/>
        </authorList>
    </citation>
    <scope>NUCLEOTIDE SEQUENCE [LARGE SCALE GENOMIC DNA]</scope>
    <source>
        <strain evidence="1 2">CBS 129021</strain>
    </source>
</reference>
<gene>
    <name evidence="1" type="ORF">BCR38DRAFT_484613</name>
</gene>
<dbReference type="AlphaFoldDB" id="A0A1Y2E0Z1"/>
<accession>A0A1Y2E0Z1</accession>
<sequence length="136" mass="14726">MSQAVPDSYAKTQAQKGMLPIPATGADYLAVDFASHLQNGLPDPLWQHIESLGLAAVREDSPVTRGNEDAFGTFVDISLRDISSNMLLHMCPFRRSSIFAFIDISNFLTEYLDALVKILDNICSSVSGAFGNASQA</sequence>
<dbReference type="EMBL" id="MCFJ01000006">
    <property type="protein sequence ID" value="ORY65149.1"/>
    <property type="molecule type" value="Genomic_DNA"/>
</dbReference>
<evidence type="ECO:0000313" key="1">
    <source>
        <dbReference type="EMBL" id="ORY65149.1"/>
    </source>
</evidence>
<name>A0A1Y2E0Z1_9PEZI</name>
<organism evidence="1 2">
    <name type="scientific">Pseudomassariella vexata</name>
    <dbReference type="NCBI Taxonomy" id="1141098"/>
    <lineage>
        <taxon>Eukaryota</taxon>
        <taxon>Fungi</taxon>
        <taxon>Dikarya</taxon>
        <taxon>Ascomycota</taxon>
        <taxon>Pezizomycotina</taxon>
        <taxon>Sordariomycetes</taxon>
        <taxon>Xylariomycetidae</taxon>
        <taxon>Amphisphaeriales</taxon>
        <taxon>Pseudomassariaceae</taxon>
        <taxon>Pseudomassariella</taxon>
    </lineage>
</organism>
<dbReference type="Proteomes" id="UP000193689">
    <property type="component" value="Unassembled WGS sequence"/>
</dbReference>
<dbReference type="RefSeq" id="XP_040716301.1">
    <property type="nucleotide sequence ID" value="XM_040863768.1"/>
</dbReference>
<protein>
    <submittedName>
        <fullName evidence="1">Uncharacterized protein</fullName>
    </submittedName>
</protein>